<dbReference type="EMBL" id="JAUJEB010000010">
    <property type="protein sequence ID" value="MDN5216670.1"/>
    <property type="molecule type" value="Genomic_DNA"/>
</dbReference>
<dbReference type="RefSeq" id="WP_346762008.1">
    <property type="nucleotide sequence ID" value="NZ_JAUJEB010000010.1"/>
</dbReference>
<name>A0ABT8LFU6_9BACT</name>
<sequence>MITKVGHWPASFGKYRKKKKVIRRLKTESGRGYTTFKGGNERKGWLIGMVTISNKTINPAHGTSSRPTDRYVYIAIMKI</sequence>
<dbReference type="Proteomes" id="UP001172083">
    <property type="component" value="Unassembled WGS sequence"/>
</dbReference>
<evidence type="ECO:0000313" key="1">
    <source>
        <dbReference type="EMBL" id="MDN5216670.1"/>
    </source>
</evidence>
<protein>
    <submittedName>
        <fullName evidence="1">Uncharacterized protein</fullName>
    </submittedName>
</protein>
<organism evidence="1 2">
    <name type="scientific">Agaribacillus aureus</name>
    <dbReference type="NCBI Taxonomy" id="3051825"/>
    <lineage>
        <taxon>Bacteria</taxon>
        <taxon>Pseudomonadati</taxon>
        <taxon>Bacteroidota</taxon>
        <taxon>Cytophagia</taxon>
        <taxon>Cytophagales</taxon>
        <taxon>Splendidivirgaceae</taxon>
        <taxon>Agaribacillus</taxon>
    </lineage>
</organism>
<evidence type="ECO:0000313" key="2">
    <source>
        <dbReference type="Proteomes" id="UP001172083"/>
    </source>
</evidence>
<comment type="caution">
    <text evidence="1">The sequence shown here is derived from an EMBL/GenBank/DDBJ whole genome shotgun (WGS) entry which is preliminary data.</text>
</comment>
<keyword evidence="2" id="KW-1185">Reference proteome</keyword>
<reference evidence="1" key="1">
    <citation type="submission" date="2023-06" db="EMBL/GenBank/DDBJ databases">
        <title>Genomic of Agaribacillus aureum.</title>
        <authorList>
            <person name="Wang G."/>
        </authorList>
    </citation>
    <scope>NUCLEOTIDE SEQUENCE</scope>
    <source>
        <strain evidence="1">BMA12</strain>
    </source>
</reference>
<accession>A0ABT8LFU6</accession>
<gene>
    <name evidence="1" type="ORF">QQ020_31665</name>
</gene>
<proteinExistence type="predicted"/>